<comment type="caution">
    <text evidence="1">The sequence shown here is derived from an EMBL/GenBank/DDBJ whole genome shotgun (WGS) entry which is preliminary data.</text>
</comment>
<dbReference type="Proteomes" id="UP000324222">
    <property type="component" value="Unassembled WGS sequence"/>
</dbReference>
<evidence type="ECO:0000313" key="2">
    <source>
        <dbReference type="Proteomes" id="UP000324222"/>
    </source>
</evidence>
<keyword evidence="2" id="KW-1185">Reference proteome</keyword>
<dbReference type="EMBL" id="VSRR010009575">
    <property type="protein sequence ID" value="MPC50553.1"/>
    <property type="molecule type" value="Genomic_DNA"/>
</dbReference>
<reference evidence="1 2" key="1">
    <citation type="submission" date="2019-05" db="EMBL/GenBank/DDBJ databases">
        <title>Another draft genome of Portunus trituberculatus and its Hox gene families provides insights of decapod evolution.</title>
        <authorList>
            <person name="Jeong J.-H."/>
            <person name="Song I."/>
            <person name="Kim S."/>
            <person name="Choi T."/>
            <person name="Kim D."/>
            <person name="Ryu S."/>
            <person name="Kim W."/>
        </authorList>
    </citation>
    <scope>NUCLEOTIDE SEQUENCE [LARGE SCALE GENOMIC DNA]</scope>
    <source>
        <tissue evidence="1">Muscle</tissue>
    </source>
</reference>
<sequence>MMRQFPRVCAICRVWRRRGVLQGIVPFYAGVAFPRDHVPGQAATCVAPQAARRSAVCALRREGGLS</sequence>
<name>A0A5B7FZV9_PORTR</name>
<protein>
    <submittedName>
        <fullName evidence="1">Uncharacterized protein</fullName>
    </submittedName>
</protein>
<evidence type="ECO:0000313" key="1">
    <source>
        <dbReference type="EMBL" id="MPC50553.1"/>
    </source>
</evidence>
<gene>
    <name evidence="1" type="ORF">E2C01_044382</name>
</gene>
<organism evidence="1 2">
    <name type="scientific">Portunus trituberculatus</name>
    <name type="common">Swimming crab</name>
    <name type="synonym">Neptunus trituberculatus</name>
    <dbReference type="NCBI Taxonomy" id="210409"/>
    <lineage>
        <taxon>Eukaryota</taxon>
        <taxon>Metazoa</taxon>
        <taxon>Ecdysozoa</taxon>
        <taxon>Arthropoda</taxon>
        <taxon>Crustacea</taxon>
        <taxon>Multicrustacea</taxon>
        <taxon>Malacostraca</taxon>
        <taxon>Eumalacostraca</taxon>
        <taxon>Eucarida</taxon>
        <taxon>Decapoda</taxon>
        <taxon>Pleocyemata</taxon>
        <taxon>Brachyura</taxon>
        <taxon>Eubrachyura</taxon>
        <taxon>Portunoidea</taxon>
        <taxon>Portunidae</taxon>
        <taxon>Portuninae</taxon>
        <taxon>Portunus</taxon>
    </lineage>
</organism>
<proteinExistence type="predicted"/>
<dbReference type="AlphaFoldDB" id="A0A5B7FZV9"/>
<accession>A0A5B7FZV9</accession>